<accession>A0A9P5U437</accession>
<gene>
    <name evidence="1" type="ORF">BDP27DRAFT_1330828</name>
</gene>
<dbReference type="Proteomes" id="UP000772434">
    <property type="component" value="Unassembled WGS sequence"/>
</dbReference>
<evidence type="ECO:0000313" key="1">
    <source>
        <dbReference type="EMBL" id="KAF9066330.1"/>
    </source>
</evidence>
<keyword evidence="2" id="KW-1185">Reference proteome</keyword>
<name>A0A9P5U437_9AGAR</name>
<proteinExistence type="predicted"/>
<comment type="caution">
    <text evidence="1">The sequence shown here is derived from an EMBL/GenBank/DDBJ whole genome shotgun (WGS) entry which is preliminary data.</text>
</comment>
<protein>
    <submittedName>
        <fullName evidence="1">Uncharacterized protein</fullName>
    </submittedName>
</protein>
<organism evidence="1 2">
    <name type="scientific">Rhodocollybia butyracea</name>
    <dbReference type="NCBI Taxonomy" id="206335"/>
    <lineage>
        <taxon>Eukaryota</taxon>
        <taxon>Fungi</taxon>
        <taxon>Dikarya</taxon>
        <taxon>Basidiomycota</taxon>
        <taxon>Agaricomycotina</taxon>
        <taxon>Agaricomycetes</taxon>
        <taxon>Agaricomycetidae</taxon>
        <taxon>Agaricales</taxon>
        <taxon>Marasmiineae</taxon>
        <taxon>Omphalotaceae</taxon>
        <taxon>Rhodocollybia</taxon>
    </lineage>
</organism>
<feature type="non-terminal residue" evidence="1">
    <location>
        <position position="1"/>
    </location>
</feature>
<dbReference type="AlphaFoldDB" id="A0A9P5U437"/>
<evidence type="ECO:0000313" key="2">
    <source>
        <dbReference type="Proteomes" id="UP000772434"/>
    </source>
</evidence>
<dbReference type="EMBL" id="JADNRY010000089">
    <property type="protein sequence ID" value="KAF9066330.1"/>
    <property type="molecule type" value="Genomic_DNA"/>
</dbReference>
<reference evidence="1" key="1">
    <citation type="submission" date="2020-11" db="EMBL/GenBank/DDBJ databases">
        <authorList>
            <consortium name="DOE Joint Genome Institute"/>
            <person name="Ahrendt S."/>
            <person name="Riley R."/>
            <person name="Andreopoulos W."/>
            <person name="Labutti K."/>
            <person name="Pangilinan J."/>
            <person name="Ruiz-Duenas F.J."/>
            <person name="Barrasa J.M."/>
            <person name="Sanchez-Garcia M."/>
            <person name="Camarero S."/>
            <person name="Miyauchi S."/>
            <person name="Serrano A."/>
            <person name="Linde D."/>
            <person name="Babiker R."/>
            <person name="Drula E."/>
            <person name="Ayuso-Fernandez I."/>
            <person name="Pacheco R."/>
            <person name="Padilla G."/>
            <person name="Ferreira P."/>
            <person name="Barriuso J."/>
            <person name="Kellner H."/>
            <person name="Castanera R."/>
            <person name="Alfaro M."/>
            <person name="Ramirez L."/>
            <person name="Pisabarro A.G."/>
            <person name="Kuo A."/>
            <person name="Tritt A."/>
            <person name="Lipzen A."/>
            <person name="He G."/>
            <person name="Yan M."/>
            <person name="Ng V."/>
            <person name="Cullen D."/>
            <person name="Martin F."/>
            <person name="Rosso M.-N."/>
            <person name="Henrissat B."/>
            <person name="Hibbett D."/>
            <person name="Martinez A.T."/>
            <person name="Grigoriev I.V."/>
        </authorList>
    </citation>
    <scope>NUCLEOTIDE SEQUENCE</scope>
    <source>
        <strain evidence="1">AH 40177</strain>
    </source>
</reference>
<sequence length="73" mass="8237">LYRFRNLTSAMWSITLASSQASLSHKRINARSINALITKGVKDRTMYKDMMSVFHNGIQMSTTAFNHQNEGSA</sequence>